<dbReference type="EMBL" id="JAIVFQ010000033">
    <property type="protein sequence ID" value="MCC5601562.1"/>
    <property type="molecule type" value="Genomic_DNA"/>
</dbReference>
<keyword evidence="2" id="KW-0597">Phosphoprotein</keyword>
<reference evidence="4 5" key="1">
    <citation type="journal article" date="2021" name="Microorganisms">
        <title>Genome Evolution of Filamentous Cyanobacterium Nostoc Species: From Facultative Symbiosis to Free Living.</title>
        <authorList>
            <person name="Huo D."/>
            <person name="Li H."/>
            <person name="Cai F."/>
            <person name="Guo X."/>
            <person name="Qiao Z."/>
            <person name="Wang W."/>
            <person name="Yu G."/>
            <person name="Li R."/>
        </authorList>
    </citation>
    <scope>NUCLEOTIDE SEQUENCE [LARGE SCALE GENOMIC DNA]</scope>
    <source>
        <strain evidence="4 5">CHAB 5714</strain>
    </source>
</reference>
<evidence type="ECO:0000313" key="5">
    <source>
        <dbReference type="Proteomes" id="UP001199525"/>
    </source>
</evidence>
<proteinExistence type="predicted"/>
<dbReference type="RefSeq" id="WP_229486575.1">
    <property type="nucleotide sequence ID" value="NZ_JAIVFQ010000033.1"/>
</dbReference>
<dbReference type="InterPro" id="IPR020806">
    <property type="entry name" value="PKS_PP-bd"/>
</dbReference>
<dbReference type="PROSITE" id="PS50075">
    <property type="entry name" value="CARRIER"/>
    <property type="match status" value="1"/>
</dbReference>
<keyword evidence="5" id="KW-1185">Reference proteome</keyword>
<comment type="caution">
    <text evidence="4">The sequence shown here is derived from an EMBL/GenBank/DDBJ whole genome shotgun (WGS) entry which is preliminary data.</text>
</comment>
<keyword evidence="1" id="KW-0596">Phosphopantetheine</keyword>
<evidence type="ECO:0000256" key="1">
    <source>
        <dbReference type="ARBA" id="ARBA00022450"/>
    </source>
</evidence>
<sequence>MNQHITISNDAHSQSVETIQVWLVAQFAERLEIDPEDIDTSEPFDNYGLNSAETMILLGRLEKWLGRNLSPTLIFNYPTIAELAQRLAEETSVSKQFHKCSTTQEDS</sequence>
<evidence type="ECO:0000256" key="2">
    <source>
        <dbReference type="ARBA" id="ARBA00022553"/>
    </source>
</evidence>
<dbReference type="Pfam" id="PF00550">
    <property type="entry name" value="PP-binding"/>
    <property type="match status" value="1"/>
</dbReference>
<dbReference type="InterPro" id="IPR009081">
    <property type="entry name" value="PP-bd_ACP"/>
</dbReference>
<accession>A0ABS8IBS3</accession>
<evidence type="ECO:0000259" key="3">
    <source>
        <dbReference type="PROSITE" id="PS50075"/>
    </source>
</evidence>
<dbReference type="Proteomes" id="UP001199525">
    <property type="component" value="Unassembled WGS sequence"/>
</dbReference>
<protein>
    <submittedName>
        <fullName evidence="4">Acyl carrier protein</fullName>
    </submittedName>
</protein>
<evidence type="ECO:0000313" key="4">
    <source>
        <dbReference type="EMBL" id="MCC5601562.1"/>
    </source>
</evidence>
<dbReference type="Gene3D" id="1.10.1200.10">
    <property type="entry name" value="ACP-like"/>
    <property type="match status" value="1"/>
</dbReference>
<organism evidence="4 5">
    <name type="scientific">Nostoc favosum CHAB5714</name>
    <dbReference type="NCBI Taxonomy" id="2780399"/>
    <lineage>
        <taxon>Bacteria</taxon>
        <taxon>Bacillati</taxon>
        <taxon>Cyanobacteriota</taxon>
        <taxon>Cyanophyceae</taxon>
        <taxon>Nostocales</taxon>
        <taxon>Nostocaceae</taxon>
        <taxon>Nostoc</taxon>
        <taxon>Nostoc favosum</taxon>
    </lineage>
</organism>
<dbReference type="SMART" id="SM00823">
    <property type="entry name" value="PKS_PP"/>
    <property type="match status" value="1"/>
</dbReference>
<dbReference type="SUPFAM" id="SSF47336">
    <property type="entry name" value="ACP-like"/>
    <property type="match status" value="1"/>
</dbReference>
<name>A0ABS8IBS3_9NOSO</name>
<dbReference type="InterPro" id="IPR036736">
    <property type="entry name" value="ACP-like_sf"/>
</dbReference>
<feature type="domain" description="Carrier" evidence="3">
    <location>
        <begin position="14"/>
        <end position="91"/>
    </location>
</feature>
<gene>
    <name evidence="4" type="ORF">LC586_20730</name>
</gene>